<dbReference type="RefSeq" id="WP_146648370.1">
    <property type="nucleotide sequence ID" value="NZ_CP012333.1"/>
</dbReference>
<gene>
    <name evidence="1" type="ORF">AKJ09_03861</name>
</gene>
<reference evidence="1 2" key="1">
    <citation type="submission" date="2015-08" db="EMBL/GenBank/DDBJ databases">
        <authorList>
            <person name="Babu N.S."/>
            <person name="Beckwith C.J."/>
            <person name="Beseler K.G."/>
            <person name="Brison A."/>
            <person name="Carone J.V."/>
            <person name="Caskin T.P."/>
            <person name="Diamond M."/>
            <person name="Durham M.E."/>
            <person name="Foxe J.M."/>
            <person name="Go M."/>
            <person name="Henderson B.A."/>
            <person name="Jones I.B."/>
            <person name="McGettigan J.A."/>
            <person name="Micheletti S.J."/>
            <person name="Nasrallah M.E."/>
            <person name="Ortiz D."/>
            <person name="Piller C.R."/>
            <person name="Privatt S.R."/>
            <person name="Schneider S.L."/>
            <person name="Sharp S."/>
            <person name="Smith T.C."/>
            <person name="Stanton J.D."/>
            <person name="Ullery H.E."/>
            <person name="Wilson R.J."/>
            <person name="Serrano M.G."/>
            <person name="Buck G."/>
            <person name="Lee V."/>
            <person name="Wang Y."/>
            <person name="Carvalho R."/>
            <person name="Voegtly L."/>
            <person name="Shi R."/>
            <person name="Duckworth R."/>
            <person name="Johnson A."/>
            <person name="Loviza R."/>
            <person name="Walstead R."/>
            <person name="Shah Z."/>
            <person name="Kiflezghi M."/>
            <person name="Wade K."/>
            <person name="Ball S.L."/>
            <person name="Bradley K.W."/>
            <person name="Asai D.J."/>
            <person name="Bowman C.A."/>
            <person name="Russell D.A."/>
            <person name="Pope W.H."/>
            <person name="Jacobs-Sera D."/>
            <person name="Hendrix R.W."/>
            <person name="Hatfull G.F."/>
        </authorList>
    </citation>
    <scope>NUCLEOTIDE SEQUENCE [LARGE SCALE GENOMIC DNA]</scope>
    <source>
        <strain evidence="1 2">DSM 27648</strain>
    </source>
</reference>
<proteinExistence type="predicted"/>
<sequence>MEEKRIERTITPDWLEVREIRQLVCDELSYLAPDIQDAAAMASAELLENAIKHGASIPSPLISYALVHSAREVRVETRNAVASEDVARALREKIGRIAKCGDRQGLHVRRLEQMLADCNARAKLGLLRVAFEAGFELRYSHANEFVTITAARKPSS</sequence>
<evidence type="ECO:0000313" key="1">
    <source>
        <dbReference type="EMBL" id="AKU97197.1"/>
    </source>
</evidence>
<keyword evidence="2" id="KW-1185">Reference proteome</keyword>
<dbReference type="OrthoDB" id="7062215at2"/>
<dbReference type="AlphaFoldDB" id="A0A0K1PUJ3"/>
<evidence type="ECO:0008006" key="3">
    <source>
        <dbReference type="Google" id="ProtNLM"/>
    </source>
</evidence>
<dbReference type="EMBL" id="CP012333">
    <property type="protein sequence ID" value="AKU97197.1"/>
    <property type="molecule type" value="Genomic_DNA"/>
</dbReference>
<accession>A0A0K1PUJ3</accession>
<evidence type="ECO:0000313" key="2">
    <source>
        <dbReference type="Proteomes" id="UP000064967"/>
    </source>
</evidence>
<protein>
    <recommendedName>
        <fullName evidence="3">Histidine kinase/HSP90-like ATPase domain-containing protein</fullName>
    </recommendedName>
</protein>
<dbReference type="KEGG" id="llu:AKJ09_03861"/>
<name>A0A0K1PUJ3_9BACT</name>
<organism evidence="1 2">
    <name type="scientific">Labilithrix luteola</name>
    <dbReference type="NCBI Taxonomy" id="1391654"/>
    <lineage>
        <taxon>Bacteria</taxon>
        <taxon>Pseudomonadati</taxon>
        <taxon>Myxococcota</taxon>
        <taxon>Polyangia</taxon>
        <taxon>Polyangiales</taxon>
        <taxon>Labilitrichaceae</taxon>
        <taxon>Labilithrix</taxon>
    </lineage>
</organism>
<dbReference type="STRING" id="1391654.AKJ09_03861"/>
<dbReference type="Proteomes" id="UP000064967">
    <property type="component" value="Chromosome"/>
</dbReference>